<keyword evidence="5 11" id="KW-0378">Hydrolase</keyword>
<protein>
    <submittedName>
        <fullName evidence="11">Putative periplasmic serine endoprotease DegP-like</fullName>
        <ecNumber evidence="11">3.4.21.107</ecNumber>
    </submittedName>
</protein>
<gene>
    <name evidence="11" type="primary">degP1</name>
    <name evidence="11" type="ORF">Pan241w_55440</name>
</gene>
<feature type="active site" description="Charge relay system" evidence="7">
    <location>
        <position position="167"/>
    </location>
</feature>
<dbReference type="OrthoDB" id="248175at2"/>
<dbReference type="RefSeq" id="WP_145221991.1">
    <property type="nucleotide sequence ID" value="NZ_CP036269.1"/>
</dbReference>
<keyword evidence="4" id="KW-0677">Repeat</keyword>
<feature type="chain" id="PRO_5021734302" evidence="9">
    <location>
        <begin position="24"/>
        <end position="506"/>
    </location>
</feature>
<keyword evidence="12" id="KW-1185">Reference proteome</keyword>
<dbReference type="PANTHER" id="PTHR22939:SF129">
    <property type="entry name" value="SERINE PROTEASE HTRA2, MITOCHONDRIAL"/>
    <property type="match status" value="1"/>
</dbReference>
<name>A0A517RNK0_9PLAN</name>
<dbReference type="NCBIfam" id="TIGR02037">
    <property type="entry name" value="degP_htrA_DO"/>
    <property type="match status" value="1"/>
</dbReference>
<keyword evidence="3 9" id="KW-0732">Signal</keyword>
<dbReference type="InterPro" id="IPR001478">
    <property type="entry name" value="PDZ"/>
</dbReference>
<dbReference type="Gene3D" id="2.40.10.120">
    <property type="match status" value="1"/>
</dbReference>
<dbReference type="AlphaFoldDB" id="A0A517RNK0"/>
<keyword evidence="2 11" id="KW-0645">Protease</keyword>
<evidence type="ECO:0000256" key="1">
    <source>
        <dbReference type="ARBA" id="ARBA00010541"/>
    </source>
</evidence>
<feature type="domain" description="PDZ" evidence="10">
    <location>
        <begin position="273"/>
        <end position="350"/>
    </location>
</feature>
<dbReference type="PANTHER" id="PTHR22939">
    <property type="entry name" value="SERINE PROTEASE FAMILY S1C HTRA-RELATED"/>
    <property type="match status" value="1"/>
</dbReference>
<dbReference type="SMART" id="SM00228">
    <property type="entry name" value="PDZ"/>
    <property type="match status" value="2"/>
</dbReference>
<evidence type="ECO:0000256" key="4">
    <source>
        <dbReference type="ARBA" id="ARBA00022737"/>
    </source>
</evidence>
<dbReference type="InterPro" id="IPR036034">
    <property type="entry name" value="PDZ_sf"/>
</dbReference>
<proteinExistence type="inferred from homology"/>
<sequence precursor="true">MKALTGNRNWMFAIIGSACLVGAAVGVAQKDTSTDIPTAATVNELSNVFRDISRRAMPAIVSIETVSKTSEVADSKAMPFDQNSPFQDLFENDPRFKDMFKQFQNQQNQPRRRAPRKMGTGSGFIINKSGLVMTNSHVVNGADVVKVTLNDGRVYTASDIRMDPRSDVAVIKIDAPDLKALPMGDSSKMEIGDWVLAIGNPFGIGMSVTNGIISAKGRGPGINDREDYLQTDAAINPGNSGGPLLNLRGEVIGINTAISSRSGGYDGVGFAIPVNMARWVSGQLIDHGVVKRSFLGVGIQPISNELAKSFDIKVGQGAIITQVMEGSPAEAAGLKTGDIILNFATKDVSGPRNLQGIVEQLVVGKSYMMELLRDGKRINKNITMKEMPKSFSVAKDEKPLDGKKTEKPKTSVNELKIEVQPLTEELANQLGYSDHVKGVVITSVEPGSAAEEVGLMKGMIIEKIGTTEVSSMDHFNQGLKEAKGKDSVLLLVRNHSGARFVVVPKK</sequence>
<dbReference type="PROSITE" id="PS50106">
    <property type="entry name" value="PDZ"/>
    <property type="match status" value="1"/>
</dbReference>
<feature type="active site" description="Charge relay system" evidence="7">
    <location>
        <position position="240"/>
    </location>
</feature>
<feature type="binding site" evidence="8">
    <location>
        <position position="137"/>
    </location>
    <ligand>
        <name>substrate</name>
    </ligand>
</feature>
<dbReference type="InterPro" id="IPR009003">
    <property type="entry name" value="Peptidase_S1_PA"/>
</dbReference>
<dbReference type="EC" id="3.4.21.107" evidence="11"/>
<feature type="signal peptide" evidence="9">
    <location>
        <begin position="1"/>
        <end position="23"/>
    </location>
</feature>
<dbReference type="PROSITE" id="PS51257">
    <property type="entry name" value="PROKAR_LIPOPROTEIN"/>
    <property type="match status" value="1"/>
</dbReference>
<feature type="binding site" evidence="8">
    <location>
        <begin position="238"/>
        <end position="240"/>
    </location>
    <ligand>
        <name>substrate</name>
    </ligand>
</feature>
<dbReference type="SUPFAM" id="SSF50156">
    <property type="entry name" value="PDZ domain-like"/>
    <property type="match status" value="2"/>
</dbReference>
<dbReference type="GO" id="GO:0004252">
    <property type="term" value="F:serine-type endopeptidase activity"/>
    <property type="evidence" value="ECO:0007669"/>
    <property type="project" value="InterPro"/>
</dbReference>
<comment type="similarity">
    <text evidence="1">Belongs to the peptidase S1C family.</text>
</comment>
<evidence type="ECO:0000256" key="6">
    <source>
        <dbReference type="ARBA" id="ARBA00022825"/>
    </source>
</evidence>
<feature type="active site" description="Charge relay system" evidence="7">
    <location>
        <position position="137"/>
    </location>
</feature>
<evidence type="ECO:0000313" key="11">
    <source>
        <dbReference type="EMBL" id="QDT45424.1"/>
    </source>
</evidence>
<dbReference type="Proteomes" id="UP000317171">
    <property type="component" value="Chromosome"/>
</dbReference>
<feature type="binding site" evidence="8">
    <location>
        <position position="167"/>
    </location>
    <ligand>
        <name>substrate</name>
    </ligand>
</feature>
<organism evidence="11 12">
    <name type="scientific">Gimesia alba</name>
    <dbReference type="NCBI Taxonomy" id="2527973"/>
    <lineage>
        <taxon>Bacteria</taxon>
        <taxon>Pseudomonadati</taxon>
        <taxon>Planctomycetota</taxon>
        <taxon>Planctomycetia</taxon>
        <taxon>Planctomycetales</taxon>
        <taxon>Planctomycetaceae</taxon>
        <taxon>Gimesia</taxon>
    </lineage>
</organism>
<evidence type="ECO:0000313" key="12">
    <source>
        <dbReference type="Proteomes" id="UP000317171"/>
    </source>
</evidence>
<dbReference type="KEGG" id="gaz:Pan241w_55440"/>
<evidence type="ECO:0000259" key="10">
    <source>
        <dbReference type="PROSITE" id="PS50106"/>
    </source>
</evidence>
<keyword evidence="6" id="KW-0720">Serine protease</keyword>
<dbReference type="Pfam" id="PF13365">
    <property type="entry name" value="Trypsin_2"/>
    <property type="match status" value="1"/>
</dbReference>
<reference evidence="11 12" key="1">
    <citation type="submission" date="2019-02" db="EMBL/GenBank/DDBJ databases">
        <title>Deep-cultivation of Planctomycetes and their phenomic and genomic characterization uncovers novel biology.</title>
        <authorList>
            <person name="Wiegand S."/>
            <person name="Jogler M."/>
            <person name="Boedeker C."/>
            <person name="Pinto D."/>
            <person name="Vollmers J."/>
            <person name="Rivas-Marin E."/>
            <person name="Kohn T."/>
            <person name="Peeters S.H."/>
            <person name="Heuer A."/>
            <person name="Rast P."/>
            <person name="Oberbeckmann S."/>
            <person name="Bunk B."/>
            <person name="Jeske O."/>
            <person name="Meyerdierks A."/>
            <person name="Storesund J.E."/>
            <person name="Kallscheuer N."/>
            <person name="Luecker S."/>
            <person name="Lage O.M."/>
            <person name="Pohl T."/>
            <person name="Merkel B.J."/>
            <person name="Hornburger P."/>
            <person name="Mueller R.-W."/>
            <person name="Bruemmer F."/>
            <person name="Labrenz M."/>
            <person name="Spormann A.M."/>
            <person name="Op den Camp H."/>
            <person name="Overmann J."/>
            <person name="Amann R."/>
            <person name="Jetten M.S.M."/>
            <person name="Mascher T."/>
            <person name="Medema M.H."/>
            <person name="Devos D.P."/>
            <person name="Kaster A.-K."/>
            <person name="Ovreas L."/>
            <person name="Rohde M."/>
            <person name="Galperin M.Y."/>
            <person name="Jogler C."/>
        </authorList>
    </citation>
    <scope>NUCLEOTIDE SEQUENCE [LARGE SCALE GENOMIC DNA]</scope>
    <source>
        <strain evidence="11 12">Pan241w</strain>
    </source>
</reference>
<evidence type="ECO:0000256" key="8">
    <source>
        <dbReference type="PIRSR" id="PIRSR611782-2"/>
    </source>
</evidence>
<dbReference type="Gene3D" id="2.30.42.10">
    <property type="match status" value="2"/>
</dbReference>
<evidence type="ECO:0000256" key="5">
    <source>
        <dbReference type="ARBA" id="ARBA00022801"/>
    </source>
</evidence>
<evidence type="ECO:0000256" key="9">
    <source>
        <dbReference type="SAM" id="SignalP"/>
    </source>
</evidence>
<evidence type="ECO:0000256" key="3">
    <source>
        <dbReference type="ARBA" id="ARBA00022729"/>
    </source>
</evidence>
<dbReference type="SUPFAM" id="SSF50494">
    <property type="entry name" value="Trypsin-like serine proteases"/>
    <property type="match status" value="1"/>
</dbReference>
<dbReference type="InterPro" id="IPR001940">
    <property type="entry name" value="Peptidase_S1C"/>
</dbReference>
<evidence type="ECO:0000256" key="2">
    <source>
        <dbReference type="ARBA" id="ARBA00022670"/>
    </source>
</evidence>
<accession>A0A517RNK0</accession>
<evidence type="ECO:0000256" key="7">
    <source>
        <dbReference type="PIRSR" id="PIRSR611782-1"/>
    </source>
</evidence>
<dbReference type="EMBL" id="CP036269">
    <property type="protein sequence ID" value="QDT45424.1"/>
    <property type="molecule type" value="Genomic_DNA"/>
</dbReference>
<dbReference type="Pfam" id="PF13180">
    <property type="entry name" value="PDZ_2"/>
    <property type="match status" value="1"/>
</dbReference>
<dbReference type="GO" id="GO:0006508">
    <property type="term" value="P:proteolysis"/>
    <property type="evidence" value="ECO:0007669"/>
    <property type="project" value="UniProtKB-KW"/>
</dbReference>
<dbReference type="InterPro" id="IPR011782">
    <property type="entry name" value="Pept_S1C_Do"/>
</dbReference>
<dbReference type="PRINTS" id="PR00834">
    <property type="entry name" value="PROTEASES2C"/>
</dbReference>